<comment type="caution">
    <text evidence="1">The sequence shown here is derived from an EMBL/GenBank/DDBJ whole genome shotgun (WGS) entry which is preliminary data.</text>
</comment>
<reference evidence="1 2" key="1">
    <citation type="journal article" date="2015" name="Genom Data">
        <title>Draft genome sequence of a multidrug-resistant Chryseobacterium indologenes isolate from Malaysia.</title>
        <authorList>
            <person name="Yu C.Y."/>
            <person name="Ang G.Y."/>
            <person name="Cheng H.J."/>
            <person name="Cheong Y.M."/>
            <person name="Yin W.F."/>
            <person name="Chan K.G."/>
        </authorList>
    </citation>
    <scope>NUCLEOTIDE SEQUENCE [LARGE SCALE GENOMIC DNA]</scope>
    <source>
        <strain evidence="1 2">CI_885</strain>
    </source>
</reference>
<proteinExistence type="predicted"/>
<organism evidence="1 2">
    <name type="scientific">Chryseobacterium indologenes</name>
    <name type="common">Flavobacterium indologenes</name>
    <dbReference type="NCBI Taxonomy" id="253"/>
    <lineage>
        <taxon>Bacteria</taxon>
        <taxon>Pseudomonadati</taxon>
        <taxon>Bacteroidota</taxon>
        <taxon>Flavobacteriia</taxon>
        <taxon>Flavobacteriales</taxon>
        <taxon>Weeksellaceae</taxon>
        <taxon>Chryseobacterium group</taxon>
        <taxon>Chryseobacterium</taxon>
    </lineage>
</organism>
<sequence length="207" mass="24611">MKLFQWFKSMSEDTQNVRKKKEPEPPHPFIEQCRVLKKEFGLMVPPSAIDCLVRFNLPKNHYYYSPFWHFDTDHLELFFTEKFIELTVARYQEIHGKEADLAPLQDLLDETRYEFNLKDDCFDNKIQNSGFINQCYREFKASGEELIITLDFDFQNLVLTTKLAGQVGQNYPGLNTLYRTTAGIRYEELQDYQPLEEIIRKTLNQED</sequence>
<dbReference type="Proteomes" id="UP000037953">
    <property type="component" value="Unassembled WGS sequence"/>
</dbReference>
<reference evidence="2" key="2">
    <citation type="submission" date="2015-09" db="EMBL/GenBank/DDBJ databases">
        <title>Draft genome sequence of a multidrug-resistant Chryseobacterium indologenes isolate from Malaysia.</title>
        <authorList>
            <person name="Yu C.Y."/>
            <person name="Ang G.Y."/>
            <person name="Chan K.-G."/>
        </authorList>
    </citation>
    <scope>NUCLEOTIDE SEQUENCE [LARGE SCALE GENOMIC DNA]</scope>
    <source>
        <strain evidence="2">CI_885</strain>
    </source>
</reference>
<dbReference type="AlphaFoldDB" id="A0A0N0ZY39"/>
<dbReference type="OrthoDB" id="1270404at2"/>
<dbReference type="EMBL" id="LJOD01000001">
    <property type="protein sequence ID" value="KPE53089.1"/>
    <property type="molecule type" value="Genomic_DNA"/>
</dbReference>
<evidence type="ECO:0000313" key="1">
    <source>
        <dbReference type="EMBL" id="KPE53089.1"/>
    </source>
</evidence>
<dbReference type="PATRIC" id="fig|253.9.peg.772"/>
<gene>
    <name evidence="1" type="ORF">AOB46_03640</name>
</gene>
<name>A0A0N0ZY39_CHRID</name>
<protein>
    <submittedName>
        <fullName evidence="1">Uncharacterized protein</fullName>
    </submittedName>
</protein>
<accession>A0A0N0ZY39</accession>
<evidence type="ECO:0000313" key="2">
    <source>
        <dbReference type="Proteomes" id="UP000037953"/>
    </source>
</evidence>
<dbReference type="RefSeq" id="WP_062696668.1">
    <property type="nucleotide sequence ID" value="NZ_LJOD01000001.1"/>
</dbReference>